<evidence type="ECO:0000313" key="6">
    <source>
        <dbReference type="Proteomes" id="UP000443843"/>
    </source>
</evidence>
<sequence length="209" mass="22541">MTRLIAIAGAAVLAALMGGIWLLTLGGQGDDGFAQCRASVVAGGAGSIGGPFELVDETGATVTDAQVLDEPALVYFGYTYCPDVCPLDLARNVEAVTLLEDRGYRVKPVFISVDPQRDTPEQLAEFTDYLHPRLLGLTGSEAQIKGAAQAYRAFYQVHAPDAGDKDYYLVDHSTFTYLTLPGTGFAEFFRRDDTAAQMVDKVQCFLDAR</sequence>
<evidence type="ECO:0000256" key="1">
    <source>
        <dbReference type="ARBA" id="ARBA00010996"/>
    </source>
</evidence>
<dbReference type="Proteomes" id="UP000443843">
    <property type="component" value="Unassembled WGS sequence"/>
</dbReference>
<keyword evidence="3" id="KW-0479">Metal-binding</keyword>
<evidence type="ECO:0000256" key="3">
    <source>
        <dbReference type="PIRSR" id="PIRSR603782-1"/>
    </source>
</evidence>
<keyword evidence="4" id="KW-1015">Disulfide bond</keyword>
<dbReference type="PANTHER" id="PTHR12151:SF25">
    <property type="entry name" value="LINALOOL DEHYDRATASE_ISOMERASE DOMAIN-CONTAINING PROTEIN"/>
    <property type="match status" value="1"/>
</dbReference>
<evidence type="ECO:0000313" key="5">
    <source>
        <dbReference type="EMBL" id="MWB76913.1"/>
    </source>
</evidence>
<dbReference type="RefSeq" id="WP_160381035.1">
    <property type="nucleotide sequence ID" value="NZ_WNXQ01000001.1"/>
</dbReference>
<evidence type="ECO:0000256" key="2">
    <source>
        <dbReference type="ARBA" id="ARBA00023008"/>
    </source>
</evidence>
<comment type="similarity">
    <text evidence="1">Belongs to the SCO1/2 family.</text>
</comment>
<comment type="caution">
    <text evidence="5">The sequence shown here is derived from an EMBL/GenBank/DDBJ whole genome shotgun (WGS) entry which is preliminary data.</text>
</comment>
<dbReference type="InterPro" id="IPR003782">
    <property type="entry name" value="SCO1/SenC"/>
</dbReference>
<name>A0A844W827_9RHOB</name>
<proteinExistence type="inferred from homology"/>
<protein>
    <submittedName>
        <fullName evidence="5">SCO family protein</fullName>
    </submittedName>
</protein>
<feature type="binding site" evidence="3">
    <location>
        <position position="81"/>
    </location>
    <ligand>
        <name>Cu cation</name>
        <dbReference type="ChEBI" id="CHEBI:23378"/>
    </ligand>
</feature>
<dbReference type="Pfam" id="PF02630">
    <property type="entry name" value="SCO1-SenC"/>
    <property type="match status" value="1"/>
</dbReference>
<keyword evidence="2 3" id="KW-0186">Copper</keyword>
<feature type="disulfide bond" description="Redox-active" evidence="4">
    <location>
        <begin position="81"/>
        <end position="85"/>
    </location>
</feature>
<dbReference type="SUPFAM" id="SSF52833">
    <property type="entry name" value="Thioredoxin-like"/>
    <property type="match status" value="1"/>
</dbReference>
<accession>A0A844W827</accession>
<dbReference type="PANTHER" id="PTHR12151">
    <property type="entry name" value="ELECTRON TRANSPORT PROTIN SCO1/SENC FAMILY MEMBER"/>
    <property type="match status" value="1"/>
</dbReference>
<dbReference type="EMBL" id="WNXQ01000001">
    <property type="protein sequence ID" value="MWB76913.1"/>
    <property type="molecule type" value="Genomic_DNA"/>
</dbReference>
<dbReference type="AlphaFoldDB" id="A0A844W827"/>
<dbReference type="GO" id="GO:0046872">
    <property type="term" value="F:metal ion binding"/>
    <property type="evidence" value="ECO:0007669"/>
    <property type="project" value="UniProtKB-KW"/>
</dbReference>
<keyword evidence="6" id="KW-1185">Reference proteome</keyword>
<feature type="binding site" evidence="3">
    <location>
        <position position="172"/>
    </location>
    <ligand>
        <name>Cu cation</name>
        <dbReference type="ChEBI" id="CHEBI:23378"/>
    </ligand>
</feature>
<gene>
    <name evidence="5" type="ORF">GLS40_02610</name>
</gene>
<evidence type="ECO:0000256" key="4">
    <source>
        <dbReference type="PIRSR" id="PIRSR603782-2"/>
    </source>
</evidence>
<reference evidence="5 6" key="1">
    <citation type="submission" date="2019-11" db="EMBL/GenBank/DDBJ databases">
        <title>Pseudooceanicola pacifica sp. nov., isolated from deep-sea sediment of the Pacific Ocean.</title>
        <authorList>
            <person name="Lyu L."/>
        </authorList>
    </citation>
    <scope>NUCLEOTIDE SEQUENCE [LARGE SCALE GENOMIC DNA]</scope>
    <source>
        <strain evidence="5 6">216_PA32_1</strain>
    </source>
</reference>
<feature type="binding site" evidence="3">
    <location>
        <position position="85"/>
    </location>
    <ligand>
        <name>Cu cation</name>
        <dbReference type="ChEBI" id="CHEBI:23378"/>
    </ligand>
</feature>
<dbReference type="Gene3D" id="3.40.30.10">
    <property type="entry name" value="Glutaredoxin"/>
    <property type="match status" value="1"/>
</dbReference>
<organism evidence="5 6">
    <name type="scientific">Pseudooceanicola pacificus</name>
    <dbReference type="NCBI Taxonomy" id="2676438"/>
    <lineage>
        <taxon>Bacteria</taxon>
        <taxon>Pseudomonadati</taxon>
        <taxon>Pseudomonadota</taxon>
        <taxon>Alphaproteobacteria</taxon>
        <taxon>Rhodobacterales</taxon>
        <taxon>Paracoccaceae</taxon>
        <taxon>Pseudooceanicola</taxon>
    </lineage>
</organism>
<dbReference type="FunFam" id="3.40.30.10:FF:000013">
    <property type="entry name" value="Blast:Protein SCO1 homolog, mitochondrial"/>
    <property type="match status" value="1"/>
</dbReference>
<dbReference type="CDD" id="cd02968">
    <property type="entry name" value="SCO"/>
    <property type="match status" value="1"/>
</dbReference>
<dbReference type="InterPro" id="IPR036249">
    <property type="entry name" value="Thioredoxin-like_sf"/>
</dbReference>